<evidence type="ECO:0000313" key="4">
    <source>
        <dbReference type="Proteomes" id="UP000184391"/>
    </source>
</evidence>
<reference evidence="4" key="1">
    <citation type="submission" date="2016-12" db="EMBL/GenBank/DDBJ databases">
        <authorList>
            <person name="Varghese N."/>
            <person name="Submissions S."/>
        </authorList>
    </citation>
    <scope>NUCLEOTIDE SEQUENCE [LARGE SCALE GENOMIC DNA]</scope>
    <source>
        <strain evidence="4">DSM 11032</strain>
    </source>
</reference>
<dbReference type="SUPFAM" id="SSF110836">
    <property type="entry name" value="Hypothetical protein SAV1430"/>
    <property type="match status" value="1"/>
</dbReference>
<keyword evidence="4" id="KW-1185">Reference proteome</keyword>
<dbReference type="GO" id="GO:0016226">
    <property type="term" value="P:iron-sulfur cluster assembly"/>
    <property type="evidence" value="ECO:0007669"/>
    <property type="project" value="InterPro"/>
</dbReference>
<dbReference type="STRING" id="198312.SAMN02745193_00798"/>
<dbReference type="Gene3D" id="3.30.1370.70">
    <property type="entry name" value="Scaffold protein Nfu/NifU, N-terminal domain"/>
    <property type="match status" value="1"/>
</dbReference>
<dbReference type="EMBL" id="FRDF01000004">
    <property type="protein sequence ID" value="SHN52496.1"/>
    <property type="molecule type" value="Genomic_DNA"/>
</dbReference>
<dbReference type="Pfam" id="PF08712">
    <property type="entry name" value="Nfu_N"/>
    <property type="match status" value="1"/>
</dbReference>
<evidence type="ECO:0000256" key="1">
    <source>
        <dbReference type="ARBA" id="ARBA00006420"/>
    </source>
</evidence>
<dbReference type="GO" id="GO:0051536">
    <property type="term" value="F:iron-sulfur cluster binding"/>
    <property type="evidence" value="ECO:0007669"/>
    <property type="project" value="InterPro"/>
</dbReference>
<dbReference type="PIRSF" id="PIRSF036773">
    <property type="entry name" value="HIRIP5"/>
    <property type="match status" value="1"/>
</dbReference>
<evidence type="ECO:0000259" key="2">
    <source>
        <dbReference type="SMART" id="SM00932"/>
    </source>
</evidence>
<dbReference type="Proteomes" id="UP000184391">
    <property type="component" value="Unassembled WGS sequence"/>
</dbReference>
<dbReference type="RefSeq" id="WP_072673365.1">
    <property type="nucleotide sequence ID" value="NZ_FRDF01000004.1"/>
</dbReference>
<proteinExistence type="inferred from homology"/>
<gene>
    <name evidence="3" type="ORF">SAMN02745193_00798</name>
</gene>
<dbReference type="SMART" id="SM00932">
    <property type="entry name" value="Nfu_N"/>
    <property type="match status" value="1"/>
</dbReference>
<dbReference type="GO" id="GO:0005506">
    <property type="term" value="F:iron ion binding"/>
    <property type="evidence" value="ECO:0007669"/>
    <property type="project" value="InterPro"/>
</dbReference>
<dbReference type="SUPFAM" id="SSF117916">
    <property type="entry name" value="Fe-S cluster assembly (FSCA) domain-like"/>
    <property type="match status" value="1"/>
</dbReference>
<protein>
    <submittedName>
        <fullName evidence="3">Fe-S cluster biogenesis protein NfuA, 4Fe-4S-binding domain</fullName>
    </submittedName>
</protein>
<dbReference type="InterPro" id="IPR035433">
    <property type="entry name" value="NFU1-like"/>
</dbReference>
<dbReference type="Gene3D" id="3.30.300.130">
    <property type="entry name" value="Fe-S cluster assembly (FSCA)"/>
    <property type="match status" value="1"/>
</dbReference>
<sequence length="192" mass="20052">MFIETETTPNPSALKFLPGQTVMDTGSREFATPEAAEASPLAQAIFDTGEVVNVFFGADFVSVTAAPGADWSALKPQVIAILLDHFVSEAPLFAGGSAGGFAVPPEDEAVVEERAEDAEVIAAINELLETRVRPAVAGDGGDIAYRGFRDGVVYLTLQGSCSGCPSSTATLKHGIEGLLKHYVPEVVEVRAA</sequence>
<comment type="similarity">
    <text evidence="1">Belongs to the NifU family.</text>
</comment>
<name>A0A1M7S265_9SPHN</name>
<dbReference type="Pfam" id="PF01106">
    <property type="entry name" value="NifU"/>
    <property type="match status" value="1"/>
</dbReference>
<dbReference type="OrthoDB" id="9796965at2"/>
<feature type="domain" description="Scaffold protein Nfu/NifU N-terminal" evidence="2">
    <location>
        <begin position="3"/>
        <end position="89"/>
    </location>
</feature>
<dbReference type="InterPro" id="IPR001075">
    <property type="entry name" value="NIF_FeS_clus_asmbl_NifU_C"/>
</dbReference>
<dbReference type="PANTHER" id="PTHR11178">
    <property type="entry name" value="IRON-SULFUR CLUSTER SCAFFOLD PROTEIN NFU-RELATED"/>
    <property type="match status" value="1"/>
</dbReference>
<dbReference type="InterPro" id="IPR034904">
    <property type="entry name" value="FSCA_dom_sf"/>
</dbReference>
<dbReference type="AlphaFoldDB" id="A0A1M7S265"/>
<evidence type="ECO:0000313" key="3">
    <source>
        <dbReference type="EMBL" id="SHN52496.1"/>
    </source>
</evidence>
<dbReference type="InterPro" id="IPR036498">
    <property type="entry name" value="Nfu/NifU_N_sf"/>
</dbReference>
<dbReference type="PANTHER" id="PTHR11178:SF1">
    <property type="entry name" value="NFU1 IRON-SULFUR CLUSTER SCAFFOLD HOMOLOG, MITOCHONDRIAL"/>
    <property type="match status" value="1"/>
</dbReference>
<dbReference type="FunFam" id="3.30.300.130:FF:000001">
    <property type="entry name" value="NFU1 iron-sulfur cluster scaffold"/>
    <property type="match status" value="1"/>
</dbReference>
<dbReference type="InterPro" id="IPR014824">
    <property type="entry name" value="Nfu/NifU_N"/>
</dbReference>
<organism evidence="3 4">
    <name type="scientific">Erythrobacter sanguineus</name>
    <dbReference type="NCBI Taxonomy" id="198312"/>
    <lineage>
        <taxon>Bacteria</taxon>
        <taxon>Pseudomonadati</taxon>
        <taxon>Pseudomonadota</taxon>
        <taxon>Alphaproteobacteria</taxon>
        <taxon>Sphingomonadales</taxon>
        <taxon>Erythrobacteraceae</taxon>
        <taxon>Erythrobacter/Porphyrobacter group</taxon>
        <taxon>Erythrobacter</taxon>
    </lineage>
</organism>
<accession>A0A1M7S265</accession>